<sequence>MTAFAGHVTVTETDYGVVLLDQRQGRYWKLNPTAGLVVDTLRAGGTERDAVARVVGRFAVDPDRAAADVAALLAAMRAAGVLAP</sequence>
<dbReference type="InterPro" id="IPR041881">
    <property type="entry name" value="PqqD_sf"/>
</dbReference>
<dbReference type="OrthoDB" id="5195143at2"/>
<dbReference type="InterPro" id="IPR008792">
    <property type="entry name" value="PQQD"/>
</dbReference>
<dbReference type="Gene3D" id="1.10.10.1150">
    <property type="entry name" value="Coenzyme PQQ synthesis protein D (PqqD)"/>
    <property type="match status" value="1"/>
</dbReference>
<dbReference type="Pfam" id="PF05402">
    <property type="entry name" value="PqqD"/>
    <property type="match status" value="1"/>
</dbReference>
<dbReference type="AlphaFoldDB" id="A0A7Z0WHZ9"/>
<reference evidence="1 2" key="1">
    <citation type="submission" date="2016-12" db="EMBL/GenBank/DDBJ databases">
        <title>The draft genome sequence of Actinophytocola xinjiangensis.</title>
        <authorList>
            <person name="Wang W."/>
            <person name="Yuan L."/>
        </authorList>
    </citation>
    <scope>NUCLEOTIDE SEQUENCE [LARGE SCALE GENOMIC DNA]</scope>
    <source>
        <strain evidence="1 2">CGMCC 4.4663</strain>
    </source>
</reference>
<protein>
    <submittedName>
        <fullName evidence="1">HPr-rel-A system PqqD family protein</fullName>
    </submittedName>
</protein>
<evidence type="ECO:0000313" key="1">
    <source>
        <dbReference type="EMBL" id="OLF07515.1"/>
    </source>
</evidence>
<proteinExistence type="predicted"/>
<dbReference type="RefSeq" id="WP_075135756.1">
    <property type="nucleotide sequence ID" value="NZ_MSIF01000015.1"/>
</dbReference>
<evidence type="ECO:0000313" key="2">
    <source>
        <dbReference type="Proteomes" id="UP000185696"/>
    </source>
</evidence>
<dbReference type="Proteomes" id="UP000185696">
    <property type="component" value="Unassembled WGS sequence"/>
</dbReference>
<gene>
    <name evidence="1" type="ORF">BLA60_26685</name>
</gene>
<keyword evidence="2" id="KW-1185">Reference proteome</keyword>
<organism evidence="1 2">
    <name type="scientific">Actinophytocola xinjiangensis</name>
    <dbReference type="NCBI Taxonomy" id="485602"/>
    <lineage>
        <taxon>Bacteria</taxon>
        <taxon>Bacillati</taxon>
        <taxon>Actinomycetota</taxon>
        <taxon>Actinomycetes</taxon>
        <taxon>Pseudonocardiales</taxon>
        <taxon>Pseudonocardiaceae</taxon>
    </lineage>
</organism>
<comment type="caution">
    <text evidence="1">The sequence shown here is derived from an EMBL/GenBank/DDBJ whole genome shotgun (WGS) entry which is preliminary data.</text>
</comment>
<dbReference type="NCBIfam" id="NF033530">
    <property type="entry name" value="lasso_PqqD_Strm"/>
    <property type="match status" value="1"/>
</dbReference>
<dbReference type="EMBL" id="MSIF01000015">
    <property type="protein sequence ID" value="OLF07515.1"/>
    <property type="molecule type" value="Genomic_DNA"/>
</dbReference>
<accession>A0A7Z0WHZ9</accession>
<name>A0A7Z0WHZ9_9PSEU</name>